<name>A0A2R6NML2_9APHY</name>
<reference evidence="1 2" key="1">
    <citation type="submission" date="2018-02" db="EMBL/GenBank/DDBJ databases">
        <title>Genome sequence of the basidiomycete white-rot fungus Phlebia centrifuga.</title>
        <authorList>
            <person name="Granchi Z."/>
            <person name="Peng M."/>
            <person name="de Vries R.P."/>
            <person name="Hilden K."/>
            <person name="Makela M.R."/>
            <person name="Grigoriev I."/>
            <person name="Riley R."/>
        </authorList>
    </citation>
    <scope>NUCLEOTIDE SEQUENCE [LARGE SCALE GENOMIC DNA]</scope>
    <source>
        <strain evidence="1 2">FBCC195</strain>
    </source>
</reference>
<comment type="caution">
    <text evidence="1">The sequence shown here is derived from an EMBL/GenBank/DDBJ whole genome shotgun (WGS) entry which is preliminary data.</text>
</comment>
<evidence type="ECO:0000313" key="1">
    <source>
        <dbReference type="EMBL" id="PSR73575.1"/>
    </source>
</evidence>
<protein>
    <submittedName>
        <fullName evidence="1">Uncharacterized protein</fullName>
    </submittedName>
</protein>
<dbReference type="EMBL" id="MLYV02001069">
    <property type="protein sequence ID" value="PSR73575.1"/>
    <property type="molecule type" value="Genomic_DNA"/>
</dbReference>
<evidence type="ECO:0000313" key="2">
    <source>
        <dbReference type="Proteomes" id="UP000186601"/>
    </source>
</evidence>
<organism evidence="1 2">
    <name type="scientific">Hermanssonia centrifuga</name>
    <dbReference type="NCBI Taxonomy" id="98765"/>
    <lineage>
        <taxon>Eukaryota</taxon>
        <taxon>Fungi</taxon>
        <taxon>Dikarya</taxon>
        <taxon>Basidiomycota</taxon>
        <taxon>Agaricomycotina</taxon>
        <taxon>Agaricomycetes</taxon>
        <taxon>Polyporales</taxon>
        <taxon>Meruliaceae</taxon>
        <taxon>Hermanssonia</taxon>
    </lineage>
</organism>
<proteinExistence type="predicted"/>
<dbReference type="Proteomes" id="UP000186601">
    <property type="component" value="Unassembled WGS sequence"/>
</dbReference>
<dbReference type="AlphaFoldDB" id="A0A2R6NML2"/>
<accession>A0A2R6NML2</accession>
<keyword evidence="2" id="KW-1185">Reference proteome</keyword>
<sequence>MLHTFKAEMRSAACKSVRPEMSSTILVIRGSEVAGGGGGAEAEATSGAVASHLLDEPARDLKSASLSWNWSKADGPGLRTGLMGVREMLRAEQMSTDSEKKRERI</sequence>
<gene>
    <name evidence="1" type="ORF">PHLCEN_2v10494</name>
</gene>